<dbReference type="Proteomes" id="UP000290289">
    <property type="component" value="Chromosome 15"/>
</dbReference>
<sequence>MDVESSVSSRYDFCTKFCILAGKFHYFQPVKLQQPYFHYHQRWEVKQKRDREERARNVLWKSLWVLRELDDLLSKVSLNGISLLVLCNETDKNEDPSKEGLS</sequence>
<comment type="caution">
    <text evidence="1">The sequence shown here is derived from an EMBL/GenBank/DDBJ whole genome shotgun (WGS) entry which is preliminary data.</text>
</comment>
<organism evidence="1 2">
    <name type="scientific">Malus domestica</name>
    <name type="common">Apple</name>
    <name type="synonym">Pyrus malus</name>
    <dbReference type="NCBI Taxonomy" id="3750"/>
    <lineage>
        <taxon>Eukaryota</taxon>
        <taxon>Viridiplantae</taxon>
        <taxon>Streptophyta</taxon>
        <taxon>Embryophyta</taxon>
        <taxon>Tracheophyta</taxon>
        <taxon>Spermatophyta</taxon>
        <taxon>Magnoliopsida</taxon>
        <taxon>eudicotyledons</taxon>
        <taxon>Gunneridae</taxon>
        <taxon>Pentapetalae</taxon>
        <taxon>rosids</taxon>
        <taxon>fabids</taxon>
        <taxon>Rosales</taxon>
        <taxon>Rosaceae</taxon>
        <taxon>Amygdaloideae</taxon>
        <taxon>Maleae</taxon>
        <taxon>Malus</taxon>
    </lineage>
</organism>
<evidence type="ECO:0000313" key="2">
    <source>
        <dbReference type="Proteomes" id="UP000290289"/>
    </source>
</evidence>
<dbReference type="EMBL" id="RDQH01000341">
    <property type="protein sequence ID" value="RXH75657.1"/>
    <property type="molecule type" value="Genomic_DNA"/>
</dbReference>
<dbReference type="AlphaFoldDB" id="A0A498I1A8"/>
<keyword evidence="2" id="KW-1185">Reference proteome</keyword>
<proteinExistence type="predicted"/>
<accession>A0A498I1A8</accession>
<evidence type="ECO:0000313" key="1">
    <source>
        <dbReference type="EMBL" id="RXH75657.1"/>
    </source>
</evidence>
<protein>
    <submittedName>
        <fullName evidence="1">Uncharacterized protein</fullName>
    </submittedName>
</protein>
<gene>
    <name evidence="1" type="ORF">DVH24_039356</name>
</gene>
<reference evidence="1 2" key="1">
    <citation type="submission" date="2018-10" db="EMBL/GenBank/DDBJ databases">
        <title>A high-quality apple genome assembly.</title>
        <authorList>
            <person name="Hu J."/>
        </authorList>
    </citation>
    <scope>NUCLEOTIDE SEQUENCE [LARGE SCALE GENOMIC DNA]</scope>
    <source>
        <strain evidence="2">cv. HFTH1</strain>
        <tissue evidence="1">Young leaf</tissue>
    </source>
</reference>
<name>A0A498I1A8_MALDO</name>